<keyword evidence="1" id="KW-0732">Signal</keyword>
<sequence length="96" mass="10476">MATAFALIAGVLLPGWGEFSQFKRVNGAVCSHRSECFSDCCLIDLDQGGTFCAPKARIDMACLPQTKGAINIMCPCRIGLRCKSKDVICPRRCYLL</sequence>
<comment type="caution">
    <text evidence="2">The sequence shown here is derived from an EMBL/GenBank/DDBJ whole genome shotgun (WGS) entry which is preliminary data.</text>
</comment>
<name>A0A7J8K6D5_ROUAE</name>
<dbReference type="InterPro" id="IPR001981">
    <property type="entry name" value="Colipase"/>
</dbReference>
<protein>
    <submittedName>
        <fullName evidence="2">Colipase like 2</fullName>
    </submittedName>
</protein>
<dbReference type="KEGG" id="ray:107497878"/>
<reference evidence="2 3" key="1">
    <citation type="journal article" date="2020" name="Nature">
        <title>Six reference-quality genomes reveal evolution of bat adaptations.</title>
        <authorList>
            <person name="Jebb D."/>
            <person name="Huang Z."/>
            <person name="Pippel M."/>
            <person name="Hughes G.M."/>
            <person name="Lavrichenko K."/>
            <person name="Devanna P."/>
            <person name="Winkler S."/>
            <person name="Jermiin L.S."/>
            <person name="Skirmuntt E.C."/>
            <person name="Katzourakis A."/>
            <person name="Burkitt-Gray L."/>
            <person name="Ray D.A."/>
            <person name="Sullivan K.A.M."/>
            <person name="Roscito J.G."/>
            <person name="Kirilenko B.M."/>
            <person name="Davalos L.M."/>
            <person name="Corthals A.P."/>
            <person name="Power M.L."/>
            <person name="Jones G."/>
            <person name="Ransome R.D."/>
            <person name="Dechmann D.K.N."/>
            <person name="Locatelli A.G."/>
            <person name="Puechmaille S.J."/>
            <person name="Fedrigo O."/>
            <person name="Jarvis E.D."/>
            <person name="Hiller M."/>
            <person name="Vernes S.C."/>
            <person name="Myers E.W."/>
            <person name="Teeling E.C."/>
        </authorList>
    </citation>
    <scope>NUCLEOTIDE SEQUENCE [LARGE SCALE GENOMIC DNA]</scope>
    <source>
        <strain evidence="2">MRouAeg1</strain>
        <tissue evidence="2">Muscle</tissue>
    </source>
</reference>
<dbReference type="Proteomes" id="UP000593571">
    <property type="component" value="Unassembled WGS sequence"/>
</dbReference>
<proteinExistence type="predicted"/>
<dbReference type="EMBL" id="JACASE010000001">
    <property type="protein sequence ID" value="KAF6504418.1"/>
    <property type="molecule type" value="Genomic_DNA"/>
</dbReference>
<accession>A0A7J8K6D5</accession>
<dbReference type="GO" id="GO:0005576">
    <property type="term" value="C:extracellular region"/>
    <property type="evidence" value="ECO:0007669"/>
    <property type="project" value="InterPro"/>
</dbReference>
<dbReference type="GO" id="GO:0032094">
    <property type="term" value="P:response to food"/>
    <property type="evidence" value="ECO:0007669"/>
    <property type="project" value="TreeGrafter"/>
</dbReference>
<keyword evidence="3" id="KW-1185">Reference proteome</keyword>
<dbReference type="GO" id="GO:0008047">
    <property type="term" value="F:enzyme activator activity"/>
    <property type="evidence" value="ECO:0007669"/>
    <property type="project" value="InterPro"/>
</dbReference>
<evidence type="ECO:0000313" key="3">
    <source>
        <dbReference type="Proteomes" id="UP000593571"/>
    </source>
</evidence>
<dbReference type="PANTHER" id="PTHR10041">
    <property type="entry name" value="COLIPASE"/>
    <property type="match status" value="1"/>
</dbReference>
<feature type="signal peptide" evidence="1">
    <location>
        <begin position="1"/>
        <end position="17"/>
    </location>
</feature>
<feature type="chain" id="PRO_5029811349" evidence="1">
    <location>
        <begin position="18"/>
        <end position="96"/>
    </location>
</feature>
<dbReference type="OrthoDB" id="9834137at2759"/>
<dbReference type="Gene3D" id="2.10.80.10">
    <property type="entry name" value="Lipase, subunit A"/>
    <property type="match status" value="1"/>
</dbReference>
<organism evidence="2 3">
    <name type="scientific">Rousettus aegyptiacus</name>
    <name type="common">Egyptian fruit bat</name>
    <name type="synonym">Pteropus aegyptiacus</name>
    <dbReference type="NCBI Taxonomy" id="9407"/>
    <lineage>
        <taxon>Eukaryota</taxon>
        <taxon>Metazoa</taxon>
        <taxon>Chordata</taxon>
        <taxon>Craniata</taxon>
        <taxon>Vertebrata</taxon>
        <taxon>Euteleostomi</taxon>
        <taxon>Mammalia</taxon>
        <taxon>Eutheria</taxon>
        <taxon>Laurasiatheria</taxon>
        <taxon>Chiroptera</taxon>
        <taxon>Yinpterochiroptera</taxon>
        <taxon>Pteropodoidea</taxon>
        <taxon>Pteropodidae</taxon>
        <taxon>Rousettinae</taxon>
        <taxon>Rousettus</taxon>
    </lineage>
</organism>
<dbReference type="PANTHER" id="PTHR10041:SF3">
    <property type="entry name" value="COLIPASE-LIKE PROTEIN 2"/>
    <property type="match status" value="1"/>
</dbReference>
<dbReference type="PROSITE" id="PS51342">
    <property type="entry name" value="COLIPASE_2"/>
    <property type="match status" value="1"/>
</dbReference>
<dbReference type="GO" id="GO:0016042">
    <property type="term" value="P:lipid catabolic process"/>
    <property type="evidence" value="ECO:0007669"/>
    <property type="project" value="InterPro"/>
</dbReference>
<gene>
    <name evidence="2" type="ORF">HJG63_003011</name>
</gene>
<dbReference type="GO" id="GO:0007586">
    <property type="term" value="P:digestion"/>
    <property type="evidence" value="ECO:0007669"/>
    <property type="project" value="InterPro"/>
</dbReference>
<dbReference type="AlphaFoldDB" id="A0A7J8K6D5"/>
<evidence type="ECO:0000313" key="2">
    <source>
        <dbReference type="EMBL" id="KAF6504418.1"/>
    </source>
</evidence>
<evidence type="ECO:0000256" key="1">
    <source>
        <dbReference type="SAM" id="SignalP"/>
    </source>
</evidence>